<evidence type="ECO:0000313" key="4">
    <source>
        <dbReference type="Proteomes" id="UP000220527"/>
    </source>
</evidence>
<dbReference type="AlphaFoldDB" id="A0A2A6RN31"/>
<dbReference type="InterPro" id="IPR003488">
    <property type="entry name" value="DprA"/>
</dbReference>
<proteinExistence type="inferred from homology"/>
<dbReference type="Proteomes" id="UP000220527">
    <property type="component" value="Unassembled WGS sequence"/>
</dbReference>
<dbReference type="InterPro" id="IPR057666">
    <property type="entry name" value="DrpA_SLOG"/>
</dbReference>
<keyword evidence="4" id="KW-1185">Reference proteome</keyword>
<gene>
    <name evidence="3" type="ORF">CJ255_04060</name>
</gene>
<organism evidence="3 4">
    <name type="scientific">Candidatus Viridilinea mediisalina</name>
    <dbReference type="NCBI Taxonomy" id="2024553"/>
    <lineage>
        <taxon>Bacteria</taxon>
        <taxon>Bacillati</taxon>
        <taxon>Chloroflexota</taxon>
        <taxon>Chloroflexia</taxon>
        <taxon>Chloroflexales</taxon>
        <taxon>Chloroflexineae</taxon>
        <taxon>Oscillochloridaceae</taxon>
        <taxon>Candidatus Viridilinea</taxon>
    </lineage>
</organism>
<dbReference type="PANTHER" id="PTHR43022:SF1">
    <property type="entry name" value="PROTEIN SMF"/>
    <property type="match status" value="1"/>
</dbReference>
<evidence type="ECO:0000256" key="1">
    <source>
        <dbReference type="ARBA" id="ARBA00006525"/>
    </source>
</evidence>
<dbReference type="Pfam" id="PF02481">
    <property type="entry name" value="DNA_processg_A"/>
    <property type="match status" value="1"/>
</dbReference>
<name>A0A2A6RN31_9CHLR</name>
<sequence>MTSHVLTSDTQAILLLCGSLGQSRAQEAPLTQGEYNQVAQWLQREQMRPADLLQPEGLDRVQMAGATMPLGHRVESLVSRGAALALAVEAWTHKGLWVISRSDPDYPRALRTRLGRYAPPILYGVGEQRLLKRGGLAIVGSRDPDERGLDFARSVALACSRQGVPVISGGARGVDSAAMDAAIKVEGVVIGVLADSLARAAVTRKYRTAICEGRLVFISPFDPNAGFNAGNAMSRNKAIYALSDLALVVSATLEKGGTWNGATENLKHRWVPLFVRNEEPQLPGNRRLIELGGYSVDRDVLERRVSVEDWLNGREFASNIGLHLQPIKPASDAGSGAVPLPTEEDATRATQSVEAQPATADRCSARNIAHEPARSSSRIAESTAHLTEERKQQLALAHGAMHDLFGVVWPYLEQALAKPRTDREVAELFQIELKQAQTWLRRATEQGIVKKLQKPVRYVANVSTSQVLPLFDTNKPVL</sequence>
<reference evidence="4" key="1">
    <citation type="submission" date="2017-08" db="EMBL/GenBank/DDBJ databases">
        <authorList>
            <person name="Grouzdev D.S."/>
            <person name="Gaisin V.A."/>
            <person name="Rysina M.S."/>
            <person name="Gorlenko V.M."/>
        </authorList>
    </citation>
    <scope>NUCLEOTIDE SEQUENCE [LARGE SCALE GENOMIC DNA]</scope>
    <source>
        <strain evidence="4">Kir15-3F</strain>
    </source>
</reference>
<dbReference type="EMBL" id="NQWI01000011">
    <property type="protein sequence ID" value="PDW04335.1"/>
    <property type="molecule type" value="Genomic_DNA"/>
</dbReference>
<comment type="similarity">
    <text evidence="1">Belongs to the DprA/Smf family.</text>
</comment>
<dbReference type="PANTHER" id="PTHR43022">
    <property type="entry name" value="PROTEIN SMF"/>
    <property type="match status" value="1"/>
</dbReference>
<comment type="caution">
    <text evidence="3">The sequence shown here is derived from an EMBL/GenBank/DDBJ whole genome shotgun (WGS) entry which is preliminary data.</text>
</comment>
<protein>
    <recommendedName>
        <fullName evidence="2">Smf/DprA SLOG domain-containing protein</fullName>
    </recommendedName>
</protein>
<dbReference type="SUPFAM" id="SSF102405">
    <property type="entry name" value="MCP/YpsA-like"/>
    <property type="match status" value="1"/>
</dbReference>
<feature type="domain" description="Smf/DprA SLOG" evidence="2">
    <location>
        <begin position="98"/>
        <end position="292"/>
    </location>
</feature>
<dbReference type="RefSeq" id="WP_097642813.1">
    <property type="nucleotide sequence ID" value="NZ_NQWI01000011.1"/>
</dbReference>
<accession>A0A2A6RN31</accession>
<dbReference type="Gene3D" id="3.40.50.450">
    <property type="match status" value="1"/>
</dbReference>
<evidence type="ECO:0000313" key="3">
    <source>
        <dbReference type="EMBL" id="PDW04335.1"/>
    </source>
</evidence>
<dbReference type="OrthoDB" id="9785707at2"/>
<dbReference type="GO" id="GO:0009294">
    <property type="term" value="P:DNA-mediated transformation"/>
    <property type="evidence" value="ECO:0007669"/>
    <property type="project" value="InterPro"/>
</dbReference>
<evidence type="ECO:0000259" key="2">
    <source>
        <dbReference type="Pfam" id="PF02481"/>
    </source>
</evidence>